<evidence type="ECO:0000313" key="2">
    <source>
        <dbReference type="EMBL" id="KAI9201020.1"/>
    </source>
</evidence>
<reference evidence="2" key="2">
    <citation type="submission" date="2023-02" db="EMBL/GenBank/DDBJ databases">
        <authorList>
            <person name="Swenson N.G."/>
            <person name="Wegrzyn J.L."/>
            <person name="Mcevoy S.L."/>
        </authorList>
    </citation>
    <scope>NUCLEOTIDE SEQUENCE</scope>
    <source>
        <strain evidence="2">91603</strain>
        <tissue evidence="2">Leaf</tissue>
    </source>
</reference>
<dbReference type="EMBL" id="JAJSOW010000001">
    <property type="protein sequence ID" value="KAI9201020.1"/>
    <property type="molecule type" value="Genomic_DNA"/>
</dbReference>
<accession>A0AAD5JJP4</accession>
<proteinExistence type="predicted"/>
<organism evidence="2 3">
    <name type="scientific">Acer negundo</name>
    <name type="common">Box elder</name>
    <dbReference type="NCBI Taxonomy" id="4023"/>
    <lineage>
        <taxon>Eukaryota</taxon>
        <taxon>Viridiplantae</taxon>
        <taxon>Streptophyta</taxon>
        <taxon>Embryophyta</taxon>
        <taxon>Tracheophyta</taxon>
        <taxon>Spermatophyta</taxon>
        <taxon>Magnoliopsida</taxon>
        <taxon>eudicotyledons</taxon>
        <taxon>Gunneridae</taxon>
        <taxon>Pentapetalae</taxon>
        <taxon>rosids</taxon>
        <taxon>malvids</taxon>
        <taxon>Sapindales</taxon>
        <taxon>Sapindaceae</taxon>
        <taxon>Hippocastanoideae</taxon>
        <taxon>Acereae</taxon>
        <taxon>Acer</taxon>
    </lineage>
</organism>
<feature type="compositionally biased region" description="Polar residues" evidence="1">
    <location>
        <begin position="38"/>
        <end position="61"/>
    </location>
</feature>
<sequence>MTTYAFPLAIELELLRTLIWSLNLQKMSARLRPEWSKTLENSPGLSKNEWTNGVSDVSSTHGPGRITGSDQVTSRIDSGRTSGQVMGRTSGRTLKIGRGRRPARDGDAPDCWLRVHGAWVHSPTSNGA</sequence>
<evidence type="ECO:0000256" key="1">
    <source>
        <dbReference type="SAM" id="MobiDB-lite"/>
    </source>
</evidence>
<reference evidence="2" key="1">
    <citation type="journal article" date="2022" name="Plant J.">
        <title>Strategies of tolerance reflected in two North American maple genomes.</title>
        <authorList>
            <person name="McEvoy S.L."/>
            <person name="Sezen U.U."/>
            <person name="Trouern-Trend A."/>
            <person name="McMahon S.M."/>
            <person name="Schaberg P.G."/>
            <person name="Yang J."/>
            <person name="Wegrzyn J.L."/>
            <person name="Swenson N.G."/>
        </authorList>
    </citation>
    <scope>NUCLEOTIDE SEQUENCE</scope>
    <source>
        <strain evidence="2">91603</strain>
    </source>
</reference>
<protein>
    <submittedName>
        <fullName evidence="2">Uncharacterized protein</fullName>
    </submittedName>
</protein>
<dbReference type="Proteomes" id="UP001064489">
    <property type="component" value="Chromosome 9"/>
</dbReference>
<keyword evidence="3" id="KW-1185">Reference proteome</keyword>
<evidence type="ECO:0000313" key="3">
    <source>
        <dbReference type="Proteomes" id="UP001064489"/>
    </source>
</evidence>
<gene>
    <name evidence="2" type="ORF">LWI28_016780</name>
</gene>
<comment type="caution">
    <text evidence="2">The sequence shown here is derived from an EMBL/GenBank/DDBJ whole genome shotgun (WGS) entry which is preliminary data.</text>
</comment>
<feature type="region of interest" description="Disordered" evidence="1">
    <location>
        <begin position="38"/>
        <end position="108"/>
    </location>
</feature>
<name>A0AAD5JJP4_ACENE</name>
<feature type="compositionally biased region" description="Polar residues" evidence="1">
    <location>
        <begin position="68"/>
        <end position="84"/>
    </location>
</feature>
<dbReference type="AlphaFoldDB" id="A0AAD5JJP4"/>